<evidence type="ECO:0000256" key="5">
    <source>
        <dbReference type="ARBA" id="ARBA00022538"/>
    </source>
</evidence>
<dbReference type="InterPro" id="IPR006153">
    <property type="entry name" value="Cation/H_exchanger_TM"/>
</dbReference>
<accession>A0A5P1EIG5</accession>
<dbReference type="AlphaFoldDB" id="A0A5P1EIG5"/>
<keyword evidence="4" id="KW-0813">Transport</keyword>
<dbReference type="PANTHER" id="PTHR32468">
    <property type="entry name" value="CATION/H + ANTIPORTER"/>
    <property type="match status" value="1"/>
</dbReference>
<keyword evidence="17" id="KW-1185">Reference proteome</keyword>
<evidence type="ECO:0000256" key="9">
    <source>
        <dbReference type="ARBA" id="ARBA00023065"/>
    </source>
</evidence>
<keyword evidence="8 13" id="KW-1133">Transmembrane helix</keyword>
<feature type="transmembrane region" description="Helical" evidence="13">
    <location>
        <begin position="266"/>
        <end position="291"/>
    </location>
</feature>
<evidence type="ECO:0000313" key="16">
    <source>
        <dbReference type="EMBL" id="ONK65676.1"/>
    </source>
</evidence>
<evidence type="ECO:0000256" key="13">
    <source>
        <dbReference type="SAM" id="Phobius"/>
    </source>
</evidence>
<feature type="region of interest" description="Disordered" evidence="12">
    <location>
        <begin position="485"/>
        <end position="511"/>
    </location>
</feature>
<evidence type="ECO:0000256" key="11">
    <source>
        <dbReference type="ARBA" id="ARBA00038341"/>
    </source>
</evidence>
<comment type="subcellular location">
    <subcellularLocation>
        <location evidence="3">Membrane</location>
        <topology evidence="3">Multi-pass membrane protein</topology>
    </subcellularLocation>
    <subcellularLocation>
        <location evidence="2">Plastid</location>
        <location evidence="2">Chloroplast envelope</location>
    </subcellularLocation>
</comment>
<keyword evidence="6 13" id="KW-0812">Transmembrane</keyword>
<dbReference type="Proteomes" id="UP000243459">
    <property type="component" value="Chromosome 7"/>
</dbReference>
<dbReference type="Pfam" id="PF23259">
    <property type="entry name" value="CHX17_C"/>
    <property type="match status" value="1"/>
</dbReference>
<evidence type="ECO:0000256" key="3">
    <source>
        <dbReference type="ARBA" id="ARBA00004141"/>
    </source>
</evidence>
<dbReference type="PANTHER" id="PTHR32468:SF102">
    <property type="entry name" value="OS08G0117800 PROTEIN"/>
    <property type="match status" value="1"/>
</dbReference>
<proteinExistence type="inferred from homology"/>
<feature type="domain" description="Cation/H+ exchanger transmembrane" evidence="14">
    <location>
        <begin position="8"/>
        <end position="328"/>
    </location>
</feature>
<comment type="similarity">
    <text evidence="11">Belongs to the monovalent cation:proton antiporter 2 (CPA2) transporter (TC 2.A.37) family. CHX (TC 2.A.37.4) subfamily.</text>
</comment>
<dbReference type="InterPro" id="IPR038770">
    <property type="entry name" value="Na+/solute_symporter_sf"/>
</dbReference>
<dbReference type="GO" id="GO:0016020">
    <property type="term" value="C:membrane"/>
    <property type="evidence" value="ECO:0007669"/>
    <property type="project" value="UniProtKB-SubCell"/>
</dbReference>
<dbReference type="Gene3D" id="1.20.1530.20">
    <property type="match status" value="1"/>
</dbReference>
<evidence type="ECO:0000256" key="1">
    <source>
        <dbReference type="ARBA" id="ARBA00003198"/>
    </source>
</evidence>
<evidence type="ECO:0000256" key="2">
    <source>
        <dbReference type="ARBA" id="ARBA00004119"/>
    </source>
</evidence>
<gene>
    <name evidence="16" type="ORF">A4U43_C07F39550</name>
</gene>
<evidence type="ECO:0000256" key="7">
    <source>
        <dbReference type="ARBA" id="ARBA00022958"/>
    </source>
</evidence>
<sequence>MGFEKLLFSMNSWEHVNTLSLLSFMLFIFMIGVKTDLDMIRKTGKKAIAVAIVGTFLSFFLVLSLAYAFRSHIPPSFRNRVLISTFAYRWSMTSYTVLTCTLTELNLLTSKLGRLAMSASLIADFVNLTVSAGFQSYLIGSKQKDLLLSGMSFLAFLGFIGFIVFVARPVTVWIVNRTPEGSLLDEPSLIAVIFLALLCGVLSEAIGFHTNMGAFLFGLVIPGGEPLGVTLVERLERLVEGVFLPMYVVQSGLRVDLAGLKYIMEWGFIEFLVLVSILGKFFGVLFVCLYCKMSTRDAFSLALIMTNKGILEVENAGFWLDAQVGVLATLSTATMSRVAVYFFGGPDDREALAYGMRIAENDTVGLTLVRFRPPKELRDSGMEMKLDDAIVDEFRRRMVDDNRVVYREEVVIDGEGTVGVIRAMSSQFSLLIVGRREGKESRLTEGLSAWNEYPELGVVGDLLASTDFGGRVSTLVVQQQTRFGAGGKGQTAGRQKVHHQRQVAPAEFDEE</sequence>
<dbReference type="InterPro" id="IPR057290">
    <property type="entry name" value="CHX17_C"/>
</dbReference>
<reference evidence="17" key="1">
    <citation type="journal article" date="2017" name="Nat. Commun.">
        <title>The asparagus genome sheds light on the origin and evolution of a young Y chromosome.</title>
        <authorList>
            <person name="Harkess A."/>
            <person name="Zhou J."/>
            <person name="Xu C."/>
            <person name="Bowers J.E."/>
            <person name="Van der Hulst R."/>
            <person name="Ayyampalayam S."/>
            <person name="Mercati F."/>
            <person name="Riccardi P."/>
            <person name="McKain M.R."/>
            <person name="Kakrana A."/>
            <person name="Tang H."/>
            <person name="Ray J."/>
            <person name="Groenendijk J."/>
            <person name="Arikit S."/>
            <person name="Mathioni S.M."/>
            <person name="Nakano M."/>
            <person name="Shan H."/>
            <person name="Telgmann-Rauber A."/>
            <person name="Kanno A."/>
            <person name="Yue Z."/>
            <person name="Chen H."/>
            <person name="Li W."/>
            <person name="Chen Y."/>
            <person name="Xu X."/>
            <person name="Zhang Y."/>
            <person name="Luo S."/>
            <person name="Chen H."/>
            <person name="Gao J."/>
            <person name="Mao Z."/>
            <person name="Pires J.C."/>
            <person name="Luo M."/>
            <person name="Kudrna D."/>
            <person name="Wing R.A."/>
            <person name="Meyers B.C."/>
            <person name="Yi K."/>
            <person name="Kong H."/>
            <person name="Lavrijsen P."/>
            <person name="Sunseri F."/>
            <person name="Falavigna A."/>
            <person name="Ye Y."/>
            <person name="Leebens-Mack J.H."/>
            <person name="Chen G."/>
        </authorList>
    </citation>
    <scope>NUCLEOTIDE SEQUENCE [LARGE SCALE GENOMIC DNA]</scope>
    <source>
        <strain evidence="17">cv. DH0086</strain>
    </source>
</reference>
<dbReference type="EMBL" id="CM007387">
    <property type="protein sequence ID" value="ONK65676.1"/>
    <property type="molecule type" value="Genomic_DNA"/>
</dbReference>
<dbReference type="GO" id="GO:0009941">
    <property type="term" value="C:chloroplast envelope"/>
    <property type="evidence" value="ECO:0007669"/>
    <property type="project" value="UniProtKB-SubCell"/>
</dbReference>
<protein>
    <submittedName>
        <fullName evidence="16">Uncharacterized protein</fullName>
    </submittedName>
</protein>
<evidence type="ECO:0000256" key="6">
    <source>
        <dbReference type="ARBA" id="ARBA00022692"/>
    </source>
</evidence>
<dbReference type="OMA" id="MEERIQY"/>
<evidence type="ECO:0000256" key="8">
    <source>
        <dbReference type="ARBA" id="ARBA00022989"/>
    </source>
</evidence>
<dbReference type="Pfam" id="PF00999">
    <property type="entry name" value="Na_H_Exchanger"/>
    <property type="match status" value="1"/>
</dbReference>
<keyword evidence="10 13" id="KW-0472">Membrane</keyword>
<feature type="transmembrane region" description="Helical" evidence="13">
    <location>
        <begin position="187"/>
        <end position="207"/>
    </location>
</feature>
<feature type="domain" description="Cation/H(+) antiporter C-terminal" evidence="15">
    <location>
        <begin position="338"/>
        <end position="481"/>
    </location>
</feature>
<dbReference type="InterPro" id="IPR050794">
    <property type="entry name" value="CPA2_transporter"/>
</dbReference>
<evidence type="ECO:0000256" key="12">
    <source>
        <dbReference type="SAM" id="MobiDB-lite"/>
    </source>
</evidence>
<keyword evidence="7" id="KW-0630">Potassium</keyword>
<dbReference type="Gramene" id="ONK65676">
    <property type="protein sequence ID" value="ONK65676"/>
    <property type="gene ID" value="A4U43_C07F39550"/>
</dbReference>
<feature type="transmembrane region" description="Helical" evidence="13">
    <location>
        <begin position="47"/>
        <end position="69"/>
    </location>
</feature>
<feature type="transmembrane region" description="Helical" evidence="13">
    <location>
        <begin position="146"/>
        <end position="167"/>
    </location>
</feature>
<evidence type="ECO:0000256" key="4">
    <source>
        <dbReference type="ARBA" id="ARBA00022448"/>
    </source>
</evidence>
<dbReference type="GO" id="GO:0012505">
    <property type="term" value="C:endomembrane system"/>
    <property type="evidence" value="ECO:0007669"/>
    <property type="project" value="TreeGrafter"/>
</dbReference>
<evidence type="ECO:0000259" key="15">
    <source>
        <dbReference type="Pfam" id="PF23259"/>
    </source>
</evidence>
<dbReference type="GO" id="GO:0006885">
    <property type="term" value="P:regulation of pH"/>
    <property type="evidence" value="ECO:0007669"/>
    <property type="project" value="TreeGrafter"/>
</dbReference>
<evidence type="ECO:0000313" key="17">
    <source>
        <dbReference type="Proteomes" id="UP000243459"/>
    </source>
</evidence>
<feature type="transmembrane region" description="Helical" evidence="13">
    <location>
        <begin position="16"/>
        <end position="35"/>
    </location>
</feature>
<name>A0A5P1EIG5_ASPOF</name>
<dbReference type="GO" id="GO:1902600">
    <property type="term" value="P:proton transmembrane transport"/>
    <property type="evidence" value="ECO:0007669"/>
    <property type="project" value="InterPro"/>
</dbReference>
<evidence type="ECO:0000256" key="10">
    <source>
        <dbReference type="ARBA" id="ARBA00023136"/>
    </source>
</evidence>
<dbReference type="GO" id="GO:0006813">
    <property type="term" value="P:potassium ion transport"/>
    <property type="evidence" value="ECO:0007669"/>
    <property type="project" value="UniProtKB-KW"/>
</dbReference>
<feature type="transmembrane region" description="Helical" evidence="13">
    <location>
        <begin position="115"/>
        <end position="134"/>
    </location>
</feature>
<dbReference type="GO" id="GO:0015297">
    <property type="term" value="F:antiporter activity"/>
    <property type="evidence" value="ECO:0007669"/>
    <property type="project" value="InterPro"/>
</dbReference>
<organism evidence="16 17">
    <name type="scientific">Asparagus officinalis</name>
    <name type="common">Garden asparagus</name>
    <dbReference type="NCBI Taxonomy" id="4686"/>
    <lineage>
        <taxon>Eukaryota</taxon>
        <taxon>Viridiplantae</taxon>
        <taxon>Streptophyta</taxon>
        <taxon>Embryophyta</taxon>
        <taxon>Tracheophyta</taxon>
        <taxon>Spermatophyta</taxon>
        <taxon>Magnoliopsida</taxon>
        <taxon>Liliopsida</taxon>
        <taxon>Asparagales</taxon>
        <taxon>Asparagaceae</taxon>
        <taxon>Asparagoideae</taxon>
        <taxon>Asparagus</taxon>
    </lineage>
</organism>
<keyword evidence="5" id="KW-0633">Potassium transport</keyword>
<evidence type="ECO:0000259" key="14">
    <source>
        <dbReference type="Pfam" id="PF00999"/>
    </source>
</evidence>
<keyword evidence="9" id="KW-0406">Ion transport</keyword>
<comment type="function">
    <text evidence="1">May function as sodium-coupled metabolite transporter across the chloroplast envelope.</text>
</comment>